<dbReference type="InterPro" id="IPR031311">
    <property type="entry name" value="CHIT_BIND_RR_consensus"/>
</dbReference>
<feature type="compositionally biased region" description="Polar residues" evidence="3">
    <location>
        <begin position="817"/>
        <end position="861"/>
    </location>
</feature>
<accession>A0A8J5JUM5</accession>
<keyword evidence="6" id="KW-1185">Reference proteome</keyword>
<feature type="compositionally biased region" description="Basic and acidic residues" evidence="3">
    <location>
        <begin position="734"/>
        <end position="744"/>
    </location>
</feature>
<reference evidence="5" key="1">
    <citation type="journal article" date="2021" name="Sci. Adv.">
        <title>The American lobster genome reveals insights on longevity, neural, and immune adaptations.</title>
        <authorList>
            <person name="Polinski J.M."/>
            <person name="Zimin A.V."/>
            <person name="Clark K.F."/>
            <person name="Kohn A.B."/>
            <person name="Sadowski N."/>
            <person name="Timp W."/>
            <person name="Ptitsyn A."/>
            <person name="Khanna P."/>
            <person name="Romanova D.Y."/>
            <person name="Williams P."/>
            <person name="Greenwood S.J."/>
            <person name="Moroz L.L."/>
            <person name="Walt D.R."/>
            <person name="Bodnar A.G."/>
        </authorList>
    </citation>
    <scope>NUCLEOTIDE SEQUENCE</scope>
    <source>
        <strain evidence="5">GMGI-L3</strain>
    </source>
</reference>
<dbReference type="PROSITE" id="PS51155">
    <property type="entry name" value="CHIT_BIND_RR_2"/>
    <property type="match status" value="1"/>
</dbReference>
<evidence type="ECO:0000313" key="6">
    <source>
        <dbReference type="Proteomes" id="UP000747542"/>
    </source>
</evidence>
<feature type="compositionally biased region" description="Low complexity" evidence="3">
    <location>
        <begin position="145"/>
        <end position="184"/>
    </location>
</feature>
<feature type="compositionally biased region" description="Polar residues" evidence="3">
    <location>
        <begin position="290"/>
        <end position="304"/>
    </location>
</feature>
<feature type="compositionally biased region" description="Basic residues" evidence="3">
    <location>
        <begin position="274"/>
        <end position="289"/>
    </location>
</feature>
<dbReference type="GO" id="GO:0042302">
    <property type="term" value="F:structural constituent of cuticle"/>
    <property type="evidence" value="ECO:0007669"/>
    <property type="project" value="UniProtKB-UniRule"/>
</dbReference>
<comment type="caution">
    <text evidence="5">The sequence shown here is derived from an EMBL/GenBank/DDBJ whole genome shotgun (WGS) entry which is preliminary data.</text>
</comment>
<proteinExistence type="predicted"/>
<gene>
    <name evidence="5" type="primary">resilin-L2</name>
    <name evidence="5" type="ORF">Hamer_G005013</name>
</gene>
<feature type="compositionally biased region" description="Basic and acidic residues" evidence="3">
    <location>
        <begin position="207"/>
        <end position="217"/>
    </location>
</feature>
<feature type="region of interest" description="Disordered" evidence="3">
    <location>
        <begin position="652"/>
        <end position="744"/>
    </location>
</feature>
<evidence type="ECO:0000256" key="2">
    <source>
        <dbReference type="PROSITE-ProRule" id="PRU00497"/>
    </source>
</evidence>
<dbReference type="AlphaFoldDB" id="A0A8J5JUM5"/>
<sequence length="1038" mass="117027">SLQVTLLLAGFAWAQESRGHPRPNDQKNDPPAQAVHDPAVDDDEDEYTGSPSRHQPTVTRQSLFPDDDESYELSDSVSRPLVRRRPGARRRRPLDPERRRLLLLRRQQLGLPIRKRIRTRPQYPEDQVEETPQLVTTEKPAPTYSFPTTSSEPTVFTSTSTSTSMSTSSISSSTSTTSRSSFPSFTAASKLRERYKKIRGGWGMKTNIKDEESKSTEDESVELESTPLSTRGLTARRRGVARVLNRPLPRRLTPIPVPSPTTTPAPTEAPQRDKRLRYRPVLTRKKSTLKAKSTTVTPYTTSRIPTYEREPPSYEPDSPVYKPKPSRYEHDYEPEPEPPSYNHDKLGYEPESPVYEDDSPSYNPRPNLYEPKASESPVSEQYESEPYYFETEPSAFEQVTEAKYTPVPKKVVLDPLTTTPHSSIEVIYAPQDEDYDSFEQVYDPQAPVYDPRYPVYDPRDPVYTSLPVYTTEPAYDHDPVRTTDQVYDQEPVYASDFRYAPKSVYASGPVYAPEPAYDEEPVYAPEPAYDEKPVYAPEPAYDEEPVYAPEPAYDEEPVYAPEPAYDEEPVYAPEPAYDEDSQEYLDDDYEDKPGIFDQYKYGYNVESKDTGNYHARYEARDGRTVSGSYKVALPDGRVQVVTYVADDKGFRAEVNYEGEENTPTPPEPPAPTPPVRKSGPSVVGPVPRPSPHHPTHPGPRDTGYFSTQNPNVPQVPDHPPTRPRLLPHPTTHHSSRERPHASPADQKLHFHEHVATVSPNPFRLVVERGRASTLAPPPHTTTLPTYTPTHEIVQQPTTTSAPLTTTPYPPVTNAHMTDNGFRSTATSKIKPSFSHNNNNNYHAPSSSHVPISSHTPNSQHSPTSPRTPTTTKATNAHTITPPHTTFQNPTPAPVLSSTPVYQYNSEDQPASHTTLYSPDSDSVAYLHTLGRSHVVPVLLPYTSRPTHHSRTQKHAPAHLYPRHETPTHLRQNVLPAPPRTYFLNQRSRTNLAHDVQEQHDGDSVEILRGDDHRPRLSLKIPAPHETDIYPSPPPLYHF</sequence>
<feature type="region of interest" description="Disordered" evidence="3">
    <location>
        <begin position="115"/>
        <end position="184"/>
    </location>
</feature>
<feature type="compositionally biased region" description="Pro residues" evidence="3">
    <location>
        <begin position="663"/>
        <end position="674"/>
    </location>
</feature>
<dbReference type="InterPro" id="IPR000618">
    <property type="entry name" value="Insect_cuticle"/>
</dbReference>
<feature type="non-terminal residue" evidence="5">
    <location>
        <position position="1038"/>
    </location>
</feature>
<feature type="signal peptide" evidence="4">
    <location>
        <begin position="1"/>
        <end position="19"/>
    </location>
</feature>
<dbReference type="Proteomes" id="UP000747542">
    <property type="component" value="Unassembled WGS sequence"/>
</dbReference>
<feature type="region of interest" description="Disordered" evidence="3">
    <location>
        <begin position="542"/>
        <end position="582"/>
    </location>
</feature>
<evidence type="ECO:0000256" key="3">
    <source>
        <dbReference type="SAM" id="MobiDB-lite"/>
    </source>
</evidence>
<dbReference type="Pfam" id="PF00379">
    <property type="entry name" value="Chitin_bind_4"/>
    <property type="match status" value="1"/>
</dbReference>
<feature type="compositionally biased region" description="Basic and acidic residues" evidence="3">
    <location>
        <begin position="17"/>
        <end position="28"/>
    </location>
</feature>
<dbReference type="EMBL" id="JAHLQT010024959">
    <property type="protein sequence ID" value="KAG7164627.1"/>
    <property type="molecule type" value="Genomic_DNA"/>
</dbReference>
<feature type="chain" id="PRO_5035270131" evidence="4">
    <location>
        <begin position="20"/>
        <end position="1038"/>
    </location>
</feature>
<name>A0A8J5JUM5_HOMAM</name>
<organism evidence="5 6">
    <name type="scientific">Homarus americanus</name>
    <name type="common">American lobster</name>
    <dbReference type="NCBI Taxonomy" id="6706"/>
    <lineage>
        <taxon>Eukaryota</taxon>
        <taxon>Metazoa</taxon>
        <taxon>Ecdysozoa</taxon>
        <taxon>Arthropoda</taxon>
        <taxon>Crustacea</taxon>
        <taxon>Multicrustacea</taxon>
        <taxon>Malacostraca</taxon>
        <taxon>Eumalacostraca</taxon>
        <taxon>Eucarida</taxon>
        <taxon>Decapoda</taxon>
        <taxon>Pleocyemata</taxon>
        <taxon>Astacidea</taxon>
        <taxon>Nephropoidea</taxon>
        <taxon>Nephropidae</taxon>
        <taxon>Homarus</taxon>
    </lineage>
</organism>
<evidence type="ECO:0000256" key="1">
    <source>
        <dbReference type="ARBA" id="ARBA00022460"/>
    </source>
</evidence>
<feature type="region of interest" description="Disordered" evidence="3">
    <location>
        <begin position="817"/>
        <end position="890"/>
    </location>
</feature>
<dbReference type="PROSITE" id="PS00233">
    <property type="entry name" value="CHIT_BIND_RR_1"/>
    <property type="match status" value="1"/>
</dbReference>
<evidence type="ECO:0000313" key="5">
    <source>
        <dbReference type="EMBL" id="KAG7164627.1"/>
    </source>
</evidence>
<keyword evidence="4" id="KW-0732">Signal</keyword>
<protein>
    <submittedName>
        <fullName evidence="5">Pro-resilin-like 2</fullName>
    </submittedName>
</protein>
<feature type="compositionally biased region" description="Low complexity" evidence="3">
    <location>
        <begin position="675"/>
        <end position="685"/>
    </location>
</feature>
<feature type="compositionally biased region" description="Low complexity" evidence="3">
    <location>
        <begin position="862"/>
        <end position="881"/>
    </location>
</feature>
<keyword evidence="1 2" id="KW-0193">Cuticle</keyword>
<evidence type="ECO:0000256" key="4">
    <source>
        <dbReference type="SAM" id="SignalP"/>
    </source>
</evidence>
<feature type="region of interest" description="Disordered" evidence="3">
    <location>
        <begin position="14"/>
        <end position="94"/>
    </location>
</feature>
<feature type="compositionally biased region" description="Basic residues" evidence="3">
    <location>
        <begin position="81"/>
        <end position="92"/>
    </location>
</feature>
<feature type="compositionally biased region" description="Polar residues" evidence="3">
    <location>
        <begin position="49"/>
        <end position="62"/>
    </location>
</feature>
<feature type="region of interest" description="Disordered" evidence="3">
    <location>
        <begin position="206"/>
        <end position="385"/>
    </location>
</feature>